<name>A0A2J8A1T5_9CHLO</name>
<dbReference type="Pfam" id="PF00176">
    <property type="entry name" value="SNF2-rel_dom"/>
    <property type="match status" value="1"/>
</dbReference>
<comment type="caution">
    <text evidence="9">The sequence shown here is derived from an EMBL/GenBank/DDBJ whole genome shotgun (WGS) entry which is preliminary data.</text>
</comment>
<protein>
    <recommendedName>
        <fullName evidence="8">SNF2 N-terminal domain-containing protein</fullName>
    </recommendedName>
</protein>
<dbReference type="Proteomes" id="UP000236333">
    <property type="component" value="Unassembled WGS sequence"/>
</dbReference>
<keyword evidence="10" id="KW-1185">Reference proteome</keyword>
<dbReference type="AlphaFoldDB" id="A0A2J8A1T5"/>
<dbReference type="OrthoDB" id="515791at2759"/>
<keyword evidence="4" id="KW-0378">Hydrolase</keyword>
<evidence type="ECO:0000256" key="7">
    <source>
        <dbReference type="ARBA" id="ARBA00023242"/>
    </source>
</evidence>
<evidence type="ECO:0000256" key="1">
    <source>
        <dbReference type="ARBA" id="ARBA00004123"/>
    </source>
</evidence>
<comment type="subcellular location">
    <subcellularLocation>
        <location evidence="1">Nucleus</location>
    </subcellularLocation>
</comment>
<gene>
    <name evidence="9" type="ORF">TSOC_007164</name>
</gene>
<evidence type="ECO:0000256" key="5">
    <source>
        <dbReference type="ARBA" id="ARBA00022840"/>
    </source>
</evidence>
<dbReference type="PANTHER" id="PTHR45797:SF1">
    <property type="entry name" value="HELICASE ARIP4"/>
    <property type="match status" value="1"/>
</dbReference>
<dbReference type="GO" id="GO:0005634">
    <property type="term" value="C:nucleus"/>
    <property type="evidence" value="ECO:0007669"/>
    <property type="project" value="UniProtKB-SubCell"/>
</dbReference>
<reference evidence="9 10" key="1">
    <citation type="journal article" date="2017" name="Mol. Biol. Evol.">
        <title>The 4-celled Tetrabaena socialis nuclear genome reveals the essential components for genetic control of cell number at the origin of multicellularity in the volvocine lineage.</title>
        <authorList>
            <person name="Featherston J."/>
            <person name="Arakaki Y."/>
            <person name="Hanschen E.R."/>
            <person name="Ferris P.J."/>
            <person name="Michod R.E."/>
            <person name="Olson B.J.S.C."/>
            <person name="Nozaki H."/>
            <person name="Durand P.M."/>
        </authorList>
    </citation>
    <scope>NUCLEOTIDE SEQUENCE [LARGE SCALE GENOMIC DNA]</scope>
    <source>
        <strain evidence="9 10">NIES-571</strain>
    </source>
</reference>
<evidence type="ECO:0000256" key="6">
    <source>
        <dbReference type="ARBA" id="ARBA00023125"/>
    </source>
</evidence>
<evidence type="ECO:0000259" key="8">
    <source>
        <dbReference type="Pfam" id="PF00176"/>
    </source>
</evidence>
<evidence type="ECO:0000256" key="3">
    <source>
        <dbReference type="ARBA" id="ARBA00022741"/>
    </source>
</evidence>
<dbReference type="GO" id="GO:0003677">
    <property type="term" value="F:DNA binding"/>
    <property type="evidence" value="ECO:0007669"/>
    <property type="project" value="UniProtKB-KW"/>
</dbReference>
<organism evidence="9 10">
    <name type="scientific">Tetrabaena socialis</name>
    <dbReference type="NCBI Taxonomy" id="47790"/>
    <lineage>
        <taxon>Eukaryota</taxon>
        <taxon>Viridiplantae</taxon>
        <taxon>Chlorophyta</taxon>
        <taxon>core chlorophytes</taxon>
        <taxon>Chlorophyceae</taxon>
        <taxon>CS clade</taxon>
        <taxon>Chlamydomonadales</taxon>
        <taxon>Tetrabaenaceae</taxon>
        <taxon>Tetrabaena</taxon>
    </lineage>
</organism>
<keyword evidence="4" id="KW-0347">Helicase</keyword>
<evidence type="ECO:0000313" key="10">
    <source>
        <dbReference type="Proteomes" id="UP000236333"/>
    </source>
</evidence>
<sequence length="119" mass="13917">MDSRATQGVSWALSIQTFREEFSKVIKRGQEAQAEQKERLASRKRLVVLNDITKDFINRAGPEILEVELPPKSEVVLLLDLNDRQREFYALYLKELDRLPPAERRSLFRDFEVLRKVSA</sequence>
<dbReference type="EMBL" id="PGGS01000234">
    <property type="protein sequence ID" value="PNH06474.1"/>
    <property type="molecule type" value="Genomic_DNA"/>
</dbReference>
<keyword evidence="5" id="KW-0067">ATP-binding</keyword>
<keyword evidence="3" id="KW-0547">Nucleotide-binding</keyword>
<dbReference type="PANTHER" id="PTHR45797">
    <property type="entry name" value="RAD54-LIKE"/>
    <property type="match status" value="1"/>
</dbReference>
<dbReference type="GO" id="GO:0016887">
    <property type="term" value="F:ATP hydrolysis activity"/>
    <property type="evidence" value="ECO:0007669"/>
    <property type="project" value="InterPro"/>
</dbReference>
<evidence type="ECO:0000313" key="9">
    <source>
        <dbReference type="EMBL" id="PNH06474.1"/>
    </source>
</evidence>
<dbReference type="GO" id="GO:0005524">
    <property type="term" value="F:ATP binding"/>
    <property type="evidence" value="ECO:0007669"/>
    <property type="project" value="UniProtKB-KW"/>
</dbReference>
<comment type="similarity">
    <text evidence="2">Belongs to the SNF2/RAD54 helicase family.</text>
</comment>
<accession>A0A2J8A1T5</accession>
<feature type="domain" description="SNF2 N-terminal" evidence="8">
    <location>
        <begin position="15"/>
        <end position="90"/>
    </location>
</feature>
<dbReference type="GO" id="GO:0004386">
    <property type="term" value="F:helicase activity"/>
    <property type="evidence" value="ECO:0007669"/>
    <property type="project" value="UniProtKB-KW"/>
</dbReference>
<proteinExistence type="inferred from homology"/>
<evidence type="ECO:0000256" key="4">
    <source>
        <dbReference type="ARBA" id="ARBA00022806"/>
    </source>
</evidence>
<dbReference type="InterPro" id="IPR000330">
    <property type="entry name" value="SNF2_N"/>
</dbReference>
<evidence type="ECO:0000256" key="2">
    <source>
        <dbReference type="ARBA" id="ARBA00007025"/>
    </source>
</evidence>
<dbReference type="InterPro" id="IPR044574">
    <property type="entry name" value="ARIP4-like"/>
</dbReference>
<keyword evidence="6" id="KW-0238">DNA-binding</keyword>
<keyword evidence="7" id="KW-0539">Nucleus</keyword>